<dbReference type="GO" id="GO:0008137">
    <property type="term" value="F:NADH dehydrogenase (ubiquinone) activity"/>
    <property type="evidence" value="ECO:0007669"/>
    <property type="project" value="InterPro"/>
</dbReference>
<geneLocation type="mitochondrion" evidence="5"/>
<dbReference type="AlphaFoldDB" id="A0A4D6C557"/>
<organism evidence="5">
    <name type="scientific">Chloropicon maureeniae</name>
    <dbReference type="NCBI Taxonomy" id="1461542"/>
    <lineage>
        <taxon>Eukaryota</taxon>
        <taxon>Viridiplantae</taxon>
        <taxon>Chlorophyta</taxon>
        <taxon>Chloropicophyceae</taxon>
        <taxon>Chloropicales</taxon>
        <taxon>Chloropicaceae</taxon>
        <taxon>Chloropicon</taxon>
    </lineage>
</organism>
<dbReference type="Gene3D" id="3.30.460.80">
    <property type="entry name" value="NADH:ubiquinone oxidoreductase, 30kDa subunit"/>
    <property type="match status" value="1"/>
</dbReference>
<dbReference type="NCBIfam" id="NF004733">
    <property type="entry name" value="PRK06074.1-5"/>
    <property type="match status" value="1"/>
</dbReference>
<dbReference type="GO" id="GO:0016651">
    <property type="term" value="F:oxidoreductase activity, acting on NAD(P)H"/>
    <property type="evidence" value="ECO:0007669"/>
    <property type="project" value="InterPro"/>
</dbReference>
<dbReference type="GeneID" id="40513578"/>
<dbReference type="InterPro" id="IPR010218">
    <property type="entry name" value="NADH_DH_suC"/>
</dbReference>
<dbReference type="EMBL" id="MK086008">
    <property type="protein sequence ID" value="QBX98814.1"/>
    <property type="molecule type" value="Genomic_DNA"/>
</dbReference>
<dbReference type="PROSITE" id="PS00542">
    <property type="entry name" value="COMPLEX1_30K"/>
    <property type="match status" value="1"/>
</dbReference>
<evidence type="ECO:0000313" key="5">
    <source>
        <dbReference type="EMBL" id="QBX98814.1"/>
    </source>
</evidence>
<sequence>MDQFVQCLARNVPQWLTRIESQNGEIIVTVKPEFVVPMLIFLRDHSATQFKQLIELCGVDYPTREKRFEVVYELMSITWNSRARVKVCVDEYEGVSSVTDVYQSALWSERETWDLYGIYFHDHPDLRRILTDYGFTGHPLRKDFPLSGYTEVRYDDTEKRVIYEPVELTQEYRSFDFANPWDPIPQK</sequence>
<keyword evidence="5" id="KW-0496">Mitochondrion</keyword>
<dbReference type="InterPro" id="IPR037232">
    <property type="entry name" value="NADH_quin_OxRdtase_su_C/D-like"/>
</dbReference>
<dbReference type="Pfam" id="PF00329">
    <property type="entry name" value="Complex1_30kDa"/>
    <property type="match status" value="1"/>
</dbReference>
<evidence type="ECO:0000259" key="4">
    <source>
        <dbReference type="Pfam" id="PF00329"/>
    </source>
</evidence>
<protein>
    <submittedName>
        <fullName evidence="5">NADH dehydrogenase subunit 9</fullName>
    </submittedName>
</protein>
<keyword evidence="3" id="KW-1278">Translocase</keyword>
<comment type="similarity">
    <text evidence="1 3">Belongs to the complex I 30 kDa subunit family.</text>
</comment>
<accession>A0A4D6C557</accession>
<dbReference type="PANTHER" id="PTHR10884">
    <property type="entry name" value="NADH DEHYDROGENASE UBIQUINONE IRON-SULFUR PROTEIN 3"/>
    <property type="match status" value="1"/>
</dbReference>
<dbReference type="InterPro" id="IPR020396">
    <property type="entry name" value="NADH_UbQ_OxRdtase_CS"/>
</dbReference>
<dbReference type="NCBIfam" id="TIGR01961">
    <property type="entry name" value="NuoC_fam"/>
    <property type="match status" value="1"/>
</dbReference>
<dbReference type="PANTHER" id="PTHR10884:SF14">
    <property type="entry name" value="NADH DEHYDROGENASE [UBIQUINONE] IRON-SULFUR PROTEIN 3, MITOCHONDRIAL"/>
    <property type="match status" value="1"/>
</dbReference>
<dbReference type="RefSeq" id="YP_009647123.1">
    <property type="nucleotide sequence ID" value="NC_042602.1"/>
</dbReference>
<dbReference type="SUPFAM" id="SSF143243">
    <property type="entry name" value="Nqo5-like"/>
    <property type="match status" value="1"/>
</dbReference>
<dbReference type="InterPro" id="IPR001268">
    <property type="entry name" value="NADH_UbQ_OxRdtase_30kDa_su"/>
</dbReference>
<dbReference type="HAMAP" id="MF_01357">
    <property type="entry name" value="NDH1_NuoC"/>
    <property type="match status" value="1"/>
</dbReference>
<reference evidence="5" key="1">
    <citation type="journal article" date="2019" name="Genome Biol. Evol.">
        <title>Tracing the Evolution of the Plastome and Mitogenome in the Chloropicophyceae Uncovered Convergent tRNA Gene Losses and a Variant Plastid Genetic Code.</title>
        <authorList>
            <person name="Turmel M."/>
            <person name="Dos Santos A.L."/>
            <person name="Otis C."/>
            <person name="Sergerie R."/>
            <person name="Lemieux C."/>
        </authorList>
    </citation>
    <scope>NUCLEOTIDE SEQUENCE</scope>
</reference>
<keyword evidence="3" id="KW-0520">NAD</keyword>
<keyword evidence="2 3" id="KW-0813">Transport</keyword>
<feature type="domain" description="NADH:ubiquinone oxidoreductase 30kDa subunit" evidence="4">
    <location>
        <begin position="28"/>
        <end position="149"/>
    </location>
</feature>
<evidence type="ECO:0000256" key="2">
    <source>
        <dbReference type="ARBA" id="ARBA00022448"/>
    </source>
</evidence>
<gene>
    <name evidence="5" type="primary">nad9</name>
</gene>
<name>A0A4D6C557_9CHLO</name>
<proteinExistence type="inferred from homology"/>
<evidence type="ECO:0000256" key="1">
    <source>
        <dbReference type="ARBA" id="ARBA00007569"/>
    </source>
</evidence>
<evidence type="ECO:0000256" key="3">
    <source>
        <dbReference type="RuleBase" id="RU003456"/>
    </source>
</evidence>